<gene>
    <name evidence="2" type="ORF">HYH03_013381</name>
</gene>
<dbReference type="Proteomes" id="UP000612055">
    <property type="component" value="Unassembled WGS sequence"/>
</dbReference>
<proteinExistence type="predicted"/>
<dbReference type="EMBL" id="JAEHOE010000088">
    <property type="protein sequence ID" value="KAG2488078.1"/>
    <property type="molecule type" value="Genomic_DNA"/>
</dbReference>
<feature type="region of interest" description="Disordered" evidence="1">
    <location>
        <begin position="24"/>
        <end position="60"/>
    </location>
</feature>
<dbReference type="PANTHER" id="PTHR41729:SF1">
    <property type="entry name" value="GLUTAMYL-TRNA SYNTHETASE"/>
    <property type="match status" value="1"/>
</dbReference>
<dbReference type="OrthoDB" id="417697at2759"/>
<dbReference type="AlphaFoldDB" id="A0A835XSC6"/>
<sequence>MRKSSAAGNARSPVVPGHVARVHTCSGPQQATPAARPLAPSLAPTPAARQPARGGRVGPCQATLDTPEISVFVDKTIAARPAPGNREQLKKCIALIDEVNSKDPSQVEFGGRRHPYRLLWGTWLTGWVEKLDPGAPDELFILARGKAVESWRLVEIKRDDYSPNTQGQRQWEVDRKQWQANRLKALMQEAGYAEASQKLVEDFILNRDLPDPRDVRLYDISGPMGSVNYRLIELLLMVQTLRDSEALVFLEHSFPRMFQELPADDVLTAVKRELAGVSKKGLATCLQLPTQPLQRKLLAKALPAPPGWGDVLRELEGTAAASTHPGDWRYKNFDYE</sequence>
<organism evidence="2 3">
    <name type="scientific">Edaphochlamys debaryana</name>
    <dbReference type="NCBI Taxonomy" id="47281"/>
    <lineage>
        <taxon>Eukaryota</taxon>
        <taxon>Viridiplantae</taxon>
        <taxon>Chlorophyta</taxon>
        <taxon>core chlorophytes</taxon>
        <taxon>Chlorophyceae</taxon>
        <taxon>CS clade</taxon>
        <taxon>Chlamydomonadales</taxon>
        <taxon>Chlamydomonadales incertae sedis</taxon>
        <taxon>Edaphochlamys</taxon>
    </lineage>
</organism>
<dbReference type="Pfam" id="PF13875">
    <property type="entry name" value="DUF4202"/>
    <property type="match status" value="1"/>
</dbReference>
<keyword evidence="3" id="KW-1185">Reference proteome</keyword>
<accession>A0A835XSC6</accession>
<reference evidence="2" key="1">
    <citation type="journal article" date="2020" name="bioRxiv">
        <title>Comparative genomics of Chlamydomonas.</title>
        <authorList>
            <person name="Craig R.J."/>
            <person name="Hasan A.R."/>
            <person name="Ness R.W."/>
            <person name="Keightley P.D."/>
        </authorList>
    </citation>
    <scope>NUCLEOTIDE SEQUENCE</scope>
    <source>
        <strain evidence="2">CCAP 11/70</strain>
    </source>
</reference>
<feature type="compositionally biased region" description="Low complexity" evidence="1">
    <location>
        <begin position="31"/>
        <end position="49"/>
    </location>
</feature>
<evidence type="ECO:0000256" key="1">
    <source>
        <dbReference type="SAM" id="MobiDB-lite"/>
    </source>
</evidence>
<protein>
    <submittedName>
        <fullName evidence="2">Uncharacterized protein</fullName>
    </submittedName>
</protein>
<evidence type="ECO:0000313" key="3">
    <source>
        <dbReference type="Proteomes" id="UP000612055"/>
    </source>
</evidence>
<dbReference type="PANTHER" id="PTHR41729">
    <property type="entry name" value="GLUTAMYL-TRNA SYNTHETASE"/>
    <property type="match status" value="1"/>
</dbReference>
<evidence type="ECO:0000313" key="2">
    <source>
        <dbReference type="EMBL" id="KAG2488078.1"/>
    </source>
</evidence>
<dbReference type="InterPro" id="IPR025255">
    <property type="entry name" value="DUF4202"/>
</dbReference>
<comment type="caution">
    <text evidence="2">The sequence shown here is derived from an EMBL/GenBank/DDBJ whole genome shotgun (WGS) entry which is preliminary data.</text>
</comment>
<name>A0A835XSC6_9CHLO</name>